<dbReference type="KEGG" id="rsi:Runsl_2117"/>
<dbReference type="InterPro" id="IPR008538">
    <property type="entry name" value="Uma2"/>
</dbReference>
<sequence length="205" mass="23351">MTVLQVQKPSYWSDETLSRTIELGRFIRSEEDFYQFCLDNDHLKIERNADGTIKIMALTGGKTGEKNAELNAELVFWKRKNGGRAFDSSTGFRLANGATRSPDAAWIREDRWQALTAEQQEKHPPIAPDFVVELMSVTDDLKESQQKMQEYIENGVQLAWLIASKTEEVYIYRADGTVTKHADFSESLDGEEIMAGFTFDLTLLK</sequence>
<evidence type="ECO:0000313" key="3">
    <source>
        <dbReference type="Proteomes" id="UP000000493"/>
    </source>
</evidence>
<reference evidence="2 3" key="2">
    <citation type="journal article" date="2012" name="Stand. Genomic Sci.">
        <title>Complete genome sequence of the aquatic bacterium Runella slithyformis type strain (LSU 4(T)).</title>
        <authorList>
            <person name="Copeland A."/>
            <person name="Zhang X."/>
            <person name="Misra M."/>
            <person name="Lapidus A."/>
            <person name="Nolan M."/>
            <person name="Lucas S."/>
            <person name="Deshpande S."/>
            <person name="Cheng J.F."/>
            <person name="Tapia R."/>
            <person name="Goodwin L.A."/>
            <person name="Pitluck S."/>
            <person name="Liolios K."/>
            <person name="Pagani I."/>
            <person name="Ivanova N."/>
            <person name="Mikhailova N."/>
            <person name="Pati A."/>
            <person name="Chen A."/>
            <person name="Palaniappan K."/>
            <person name="Land M."/>
            <person name="Hauser L."/>
            <person name="Pan C."/>
            <person name="Jeffries C.D."/>
            <person name="Detter J.C."/>
            <person name="Brambilla E.M."/>
            <person name="Rohde M."/>
            <person name="Djao O.D."/>
            <person name="Goker M."/>
            <person name="Sikorski J."/>
            <person name="Tindall B.J."/>
            <person name="Woyke T."/>
            <person name="Bristow J."/>
            <person name="Eisen J.A."/>
            <person name="Markowitz V."/>
            <person name="Hugenholtz P."/>
            <person name="Kyrpides N.C."/>
            <person name="Klenk H.P."/>
            <person name="Mavromatis K."/>
        </authorList>
    </citation>
    <scope>NUCLEOTIDE SEQUENCE [LARGE SCALE GENOMIC DNA]</scope>
    <source>
        <strain evidence="3">ATCC 29530 / DSM 19594 / LMG 11500 / NCIMB 11436 / LSU 4</strain>
    </source>
</reference>
<dbReference type="Proteomes" id="UP000000493">
    <property type="component" value="Chromosome"/>
</dbReference>
<dbReference type="InterPro" id="IPR012296">
    <property type="entry name" value="Nuclease_put_TT1808"/>
</dbReference>
<dbReference type="InterPro" id="IPR011335">
    <property type="entry name" value="Restrct_endonuc-II-like"/>
</dbReference>
<feature type="domain" description="Putative restriction endonuclease" evidence="1">
    <location>
        <begin position="31"/>
        <end position="201"/>
    </location>
</feature>
<reference evidence="3" key="1">
    <citation type="submission" date="2011-06" db="EMBL/GenBank/DDBJ databases">
        <title>The complete genome of chromosome of Runella slithyformis DSM 19594.</title>
        <authorList>
            <consortium name="US DOE Joint Genome Institute (JGI-PGF)"/>
            <person name="Lucas S."/>
            <person name="Han J."/>
            <person name="Lapidus A."/>
            <person name="Bruce D."/>
            <person name="Goodwin L."/>
            <person name="Pitluck S."/>
            <person name="Peters L."/>
            <person name="Kyrpides N."/>
            <person name="Mavromatis K."/>
            <person name="Ivanova N."/>
            <person name="Ovchinnikova G."/>
            <person name="Zhang X."/>
            <person name="Misra M."/>
            <person name="Detter J.C."/>
            <person name="Tapia R."/>
            <person name="Han C."/>
            <person name="Land M."/>
            <person name="Hauser L."/>
            <person name="Markowitz V."/>
            <person name="Cheng J.-F."/>
            <person name="Hugenholtz P."/>
            <person name="Woyke T."/>
            <person name="Wu D."/>
            <person name="Tindall B."/>
            <person name="Faehrich R."/>
            <person name="Brambilla E."/>
            <person name="Klenk H.-P."/>
            <person name="Eisen J.A."/>
        </authorList>
    </citation>
    <scope>NUCLEOTIDE SEQUENCE [LARGE SCALE GENOMIC DNA]</scope>
    <source>
        <strain evidence="3">ATCC 29530 / DSM 19594 / LMG 11500 / NCIMB 11436 / LSU 4</strain>
    </source>
</reference>
<organism evidence="2 3">
    <name type="scientific">Runella slithyformis (strain ATCC 29530 / DSM 19594 / LMG 11500 / NCIMB 11436 / LSU 4)</name>
    <dbReference type="NCBI Taxonomy" id="761193"/>
    <lineage>
        <taxon>Bacteria</taxon>
        <taxon>Pseudomonadati</taxon>
        <taxon>Bacteroidota</taxon>
        <taxon>Cytophagia</taxon>
        <taxon>Cytophagales</taxon>
        <taxon>Spirosomataceae</taxon>
        <taxon>Runella</taxon>
    </lineage>
</organism>
<keyword evidence="3" id="KW-1185">Reference proteome</keyword>
<dbReference type="AlphaFoldDB" id="A0A7U3ZJS9"/>
<evidence type="ECO:0000259" key="1">
    <source>
        <dbReference type="Pfam" id="PF05685"/>
    </source>
</evidence>
<proteinExistence type="predicted"/>
<accession>A0A7U3ZJS9</accession>
<evidence type="ECO:0000313" key="2">
    <source>
        <dbReference type="EMBL" id="AEI48531.1"/>
    </source>
</evidence>
<dbReference type="CDD" id="cd06260">
    <property type="entry name" value="DUF820-like"/>
    <property type="match status" value="1"/>
</dbReference>
<dbReference type="EMBL" id="CP002859">
    <property type="protein sequence ID" value="AEI48531.1"/>
    <property type="molecule type" value="Genomic_DNA"/>
</dbReference>
<protein>
    <recommendedName>
        <fullName evidence="1">Putative restriction endonuclease domain-containing protein</fullName>
    </recommendedName>
</protein>
<dbReference type="RefSeq" id="WP_013927842.1">
    <property type="nucleotide sequence ID" value="NC_015703.1"/>
</dbReference>
<dbReference type="Pfam" id="PF05685">
    <property type="entry name" value="Uma2"/>
    <property type="match status" value="1"/>
</dbReference>
<dbReference type="SUPFAM" id="SSF52980">
    <property type="entry name" value="Restriction endonuclease-like"/>
    <property type="match status" value="1"/>
</dbReference>
<dbReference type="Gene3D" id="3.90.1570.10">
    <property type="entry name" value="tt1808, chain A"/>
    <property type="match status" value="1"/>
</dbReference>
<dbReference type="PANTHER" id="PTHR34107:SF7">
    <property type="entry name" value="SLR2092 PROTEIN"/>
    <property type="match status" value="1"/>
</dbReference>
<gene>
    <name evidence="2" type="ordered locus">Runsl_2117</name>
</gene>
<name>A0A7U3ZJS9_RUNSL</name>
<dbReference type="PANTHER" id="PTHR34107">
    <property type="entry name" value="SLL0198 PROTEIN-RELATED"/>
    <property type="match status" value="1"/>
</dbReference>